<dbReference type="NCBIfam" id="TIGR01229">
    <property type="entry name" value="rocF_arginase"/>
    <property type="match status" value="1"/>
</dbReference>
<evidence type="ECO:0000256" key="2">
    <source>
        <dbReference type="ARBA" id="ARBA00005098"/>
    </source>
</evidence>
<evidence type="ECO:0000256" key="9">
    <source>
        <dbReference type="ARBA" id="ARBA00022989"/>
    </source>
</evidence>
<dbReference type="GO" id="GO:0006525">
    <property type="term" value="P:arginine metabolic process"/>
    <property type="evidence" value="ECO:0007669"/>
    <property type="project" value="UniProtKB-KW"/>
</dbReference>
<feature type="repeat" description="Solcar" evidence="12">
    <location>
        <begin position="255"/>
        <end position="342"/>
    </location>
</feature>
<comment type="catalytic activity">
    <reaction evidence="15">
        <text>L-arginine + H2O = urea + L-ornithine</text>
        <dbReference type="Rhea" id="RHEA:20569"/>
        <dbReference type="ChEBI" id="CHEBI:15377"/>
        <dbReference type="ChEBI" id="CHEBI:16199"/>
        <dbReference type="ChEBI" id="CHEBI:32682"/>
        <dbReference type="ChEBI" id="CHEBI:46911"/>
        <dbReference type="EC" id="3.5.3.1"/>
    </reaction>
</comment>
<accession>A0A1Q2YDI6</accession>
<comment type="caution">
    <text evidence="16">The sequence shown here is derived from an EMBL/GenBank/DDBJ whole genome shotgun (WGS) entry which is preliminary data.</text>
</comment>
<evidence type="ECO:0000313" key="17">
    <source>
        <dbReference type="Proteomes" id="UP000186136"/>
    </source>
</evidence>
<dbReference type="InterPro" id="IPR006035">
    <property type="entry name" value="Ureohydrolase"/>
</dbReference>
<evidence type="ECO:0000256" key="5">
    <source>
        <dbReference type="ARBA" id="ARBA00022503"/>
    </source>
</evidence>
<comment type="similarity">
    <text evidence="13 15">Belongs to the arginase family.</text>
</comment>
<keyword evidence="9" id="KW-1133">Transmembrane helix</keyword>
<evidence type="ECO:0000256" key="14">
    <source>
        <dbReference type="RuleBase" id="RU000488"/>
    </source>
</evidence>
<dbReference type="PRINTS" id="PR00116">
    <property type="entry name" value="ARGINASE"/>
</dbReference>
<dbReference type="InterPro" id="IPR014033">
    <property type="entry name" value="Arginase"/>
</dbReference>
<dbReference type="GO" id="GO:0016020">
    <property type="term" value="C:membrane"/>
    <property type="evidence" value="ECO:0007669"/>
    <property type="project" value="UniProtKB-SubCell"/>
</dbReference>
<keyword evidence="8 15" id="KW-0378">Hydrolase</keyword>
<dbReference type="EC" id="3.5.3.1" evidence="3 15"/>
<dbReference type="InterPro" id="IPR023395">
    <property type="entry name" value="MCP_dom_sf"/>
</dbReference>
<evidence type="ECO:0000313" key="16">
    <source>
        <dbReference type="EMBL" id="GAV27617.1"/>
    </source>
</evidence>
<keyword evidence="11 15" id="KW-0464">Manganese</keyword>
<dbReference type="Gene3D" id="3.40.800.10">
    <property type="entry name" value="Ureohydrolase domain"/>
    <property type="match status" value="1"/>
</dbReference>
<keyword evidence="17" id="KW-1185">Reference proteome</keyword>
<keyword evidence="14" id="KW-0813">Transport</keyword>
<comment type="cofactor">
    <cofactor evidence="15">
        <name>Mn(2+)</name>
        <dbReference type="ChEBI" id="CHEBI:29035"/>
    </cofactor>
    <text evidence="15">Binds 2 manganese ions per subunit.</text>
</comment>
<dbReference type="GO" id="GO:0030145">
    <property type="term" value="F:manganese ion binding"/>
    <property type="evidence" value="ECO:0007669"/>
    <property type="project" value="TreeGrafter"/>
</dbReference>
<evidence type="ECO:0000256" key="7">
    <source>
        <dbReference type="ARBA" id="ARBA00022723"/>
    </source>
</evidence>
<dbReference type="Pfam" id="PF00153">
    <property type="entry name" value="Mito_carr"/>
    <property type="match status" value="2"/>
</dbReference>
<evidence type="ECO:0000256" key="10">
    <source>
        <dbReference type="ARBA" id="ARBA00023136"/>
    </source>
</evidence>
<dbReference type="EMBL" id="BDGI01000042">
    <property type="protein sequence ID" value="GAV27617.1"/>
    <property type="molecule type" value="Genomic_DNA"/>
</dbReference>
<dbReference type="GO" id="GO:0005634">
    <property type="term" value="C:nucleus"/>
    <property type="evidence" value="ECO:0007669"/>
    <property type="project" value="TreeGrafter"/>
</dbReference>
<dbReference type="GO" id="GO:0005829">
    <property type="term" value="C:cytosol"/>
    <property type="evidence" value="ECO:0007669"/>
    <property type="project" value="TreeGrafter"/>
</dbReference>
<evidence type="ECO:0000256" key="11">
    <source>
        <dbReference type="ARBA" id="ARBA00023211"/>
    </source>
</evidence>
<dbReference type="InterPro" id="IPR023696">
    <property type="entry name" value="Ureohydrolase_dom_sf"/>
</dbReference>
<comment type="pathway">
    <text evidence="2">Nitrogen metabolism; urea cycle; L-ornithine and urea from L-arginine: step 1/1.</text>
</comment>
<dbReference type="Pfam" id="PF00491">
    <property type="entry name" value="Arginase"/>
    <property type="match status" value="1"/>
</dbReference>
<comment type="similarity">
    <text evidence="14">Belongs to the mitochondrial carrier (TC 2.A.29) family.</text>
</comment>
<evidence type="ECO:0000256" key="12">
    <source>
        <dbReference type="PROSITE-ProRule" id="PRU00282"/>
    </source>
</evidence>
<name>A0A1Q2YDI6_9ASCO</name>
<dbReference type="GO" id="GO:0004053">
    <property type="term" value="F:arginase activity"/>
    <property type="evidence" value="ECO:0007669"/>
    <property type="project" value="UniProtKB-EC"/>
</dbReference>
<comment type="subcellular location">
    <subcellularLocation>
        <location evidence="1">Membrane</location>
        <topology evidence="1">Multi-pass membrane protein</topology>
    </subcellularLocation>
</comment>
<dbReference type="PANTHER" id="PTHR43782">
    <property type="entry name" value="ARGINASE"/>
    <property type="match status" value="1"/>
</dbReference>
<keyword evidence="7 15" id="KW-0479">Metal-binding</keyword>
<keyword evidence="10 12" id="KW-0472">Membrane</keyword>
<evidence type="ECO:0000256" key="4">
    <source>
        <dbReference type="ARBA" id="ARBA00018123"/>
    </source>
</evidence>
<proteinExistence type="inferred from homology"/>
<evidence type="ECO:0000256" key="13">
    <source>
        <dbReference type="PROSITE-ProRule" id="PRU00742"/>
    </source>
</evidence>
<sequence>MVSECCERIYKAVETSHQQQSFPLTVGGDHSIGMSTISAFINAHPNGGIIWVDAHADINTPSTTESGNLHGCPVAFAMGLDRENWPPQFKWLDSLKTLVKPEQITYIGLRDVDAGEKKILRDLGIKAFSMYHVDKYGISEVVRMAMEAVNPSGDSPIHLSYDVDGIDPMYVAATGTPVRGGLTLREGLFIVEEVANSGNLAGLDITIRNEGVSGLYKGFTPPLVGWVLMDSVMLGSLHVYRRFVKENFFPDAKKMPLVGHCAAGLLSGWTVSFVAAPIEQLKARLQVQYDAKSRVYTGPIDCAIKLWKHDGLRTLYKGLIPTMIFRTNFIVWWGSYDIITNYFTENTNMNKAAVNFWAGGLSATCFWITAYPSDVVKNVIMIDNVDNPRFKKYTDAVKYVYNERGGLRGFTRGFVPSILRSFPANAAALAAFEFVMRLF</sequence>
<protein>
    <recommendedName>
        <fullName evidence="4 15">Arginase</fullName>
        <ecNumber evidence="3 15">3.5.3.1</ecNumber>
    </recommendedName>
</protein>
<keyword evidence="6 12" id="KW-0812">Transmembrane</keyword>
<organism evidence="16 17">
    <name type="scientific">Pichia membranifaciens</name>
    <dbReference type="NCBI Taxonomy" id="4926"/>
    <lineage>
        <taxon>Eukaryota</taxon>
        <taxon>Fungi</taxon>
        <taxon>Dikarya</taxon>
        <taxon>Ascomycota</taxon>
        <taxon>Saccharomycotina</taxon>
        <taxon>Pichiomycetes</taxon>
        <taxon>Pichiales</taxon>
        <taxon>Pichiaceae</taxon>
        <taxon>Pichia</taxon>
    </lineage>
</organism>
<evidence type="ECO:0000256" key="6">
    <source>
        <dbReference type="ARBA" id="ARBA00022692"/>
    </source>
</evidence>
<evidence type="ECO:0000256" key="1">
    <source>
        <dbReference type="ARBA" id="ARBA00004141"/>
    </source>
</evidence>
<dbReference type="InterPro" id="IPR018108">
    <property type="entry name" value="MCP_transmembrane"/>
</dbReference>
<dbReference type="PROSITE" id="PS51409">
    <property type="entry name" value="ARGINASE_2"/>
    <property type="match status" value="1"/>
</dbReference>
<dbReference type="SUPFAM" id="SSF103506">
    <property type="entry name" value="Mitochondrial carrier"/>
    <property type="match status" value="1"/>
</dbReference>
<keyword evidence="5 15" id="KW-0056">Arginine metabolism</keyword>
<dbReference type="AlphaFoldDB" id="A0A1Q2YDI6"/>
<dbReference type="OrthoDB" id="193856at2759"/>
<evidence type="ECO:0000256" key="15">
    <source>
        <dbReference type="RuleBase" id="RU361159"/>
    </source>
</evidence>
<evidence type="ECO:0000256" key="8">
    <source>
        <dbReference type="ARBA" id="ARBA00022801"/>
    </source>
</evidence>
<dbReference type="Proteomes" id="UP000186136">
    <property type="component" value="Unassembled WGS sequence"/>
</dbReference>
<dbReference type="PANTHER" id="PTHR43782:SF3">
    <property type="entry name" value="ARGINASE"/>
    <property type="match status" value="1"/>
</dbReference>
<dbReference type="SUPFAM" id="SSF52768">
    <property type="entry name" value="Arginase/deacetylase"/>
    <property type="match status" value="1"/>
</dbReference>
<evidence type="ECO:0000256" key="3">
    <source>
        <dbReference type="ARBA" id="ARBA00012168"/>
    </source>
</evidence>
<reference evidence="16 17" key="1">
    <citation type="submission" date="2016-08" db="EMBL/GenBank/DDBJ databases">
        <title>Whole genome shotgun sequence of Pichia membranifaciens KS47-1.</title>
        <authorList>
            <person name="Konishi M."/>
            <person name="Ishida M."/>
            <person name="Arakawa T."/>
            <person name="Kato Y."/>
            <person name="Horiuchi J."/>
        </authorList>
    </citation>
    <scope>NUCLEOTIDE SEQUENCE [LARGE SCALE GENOMIC DNA]</scope>
    <source>
        <strain evidence="16 17">KS47-1</strain>
    </source>
</reference>
<feature type="repeat" description="Solcar" evidence="12">
    <location>
        <begin position="350"/>
        <end position="438"/>
    </location>
</feature>
<dbReference type="PROSITE" id="PS50920">
    <property type="entry name" value="SOLCAR"/>
    <property type="match status" value="2"/>
</dbReference>
<dbReference type="CDD" id="cd09989">
    <property type="entry name" value="Arginase"/>
    <property type="match status" value="1"/>
</dbReference>
<gene>
    <name evidence="16" type="ORF">PMKS-001085</name>
</gene>